<dbReference type="PANTHER" id="PTHR14969">
    <property type="entry name" value="SPHINGOSINE-1-PHOSPHATE PHOSPHOHYDROLASE"/>
    <property type="match status" value="1"/>
</dbReference>
<dbReference type="PANTHER" id="PTHR14969:SF13">
    <property type="entry name" value="AT30094P"/>
    <property type="match status" value="1"/>
</dbReference>
<keyword evidence="4" id="KW-1185">Reference proteome</keyword>
<feature type="transmembrane region" description="Helical" evidence="1">
    <location>
        <begin position="105"/>
        <end position="123"/>
    </location>
</feature>
<dbReference type="OrthoDB" id="10182at2157"/>
<keyword evidence="1" id="KW-0812">Transmembrane</keyword>
<feature type="transmembrane region" description="Helical" evidence="1">
    <location>
        <begin position="34"/>
        <end position="53"/>
    </location>
</feature>
<dbReference type="SUPFAM" id="SSF48317">
    <property type="entry name" value="Acid phosphatase/Vanadium-dependent haloperoxidase"/>
    <property type="match status" value="1"/>
</dbReference>
<evidence type="ECO:0000259" key="2">
    <source>
        <dbReference type="SMART" id="SM00014"/>
    </source>
</evidence>
<dbReference type="AlphaFoldDB" id="A0A1H1C7F8"/>
<proteinExistence type="predicted"/>
<dbReference type="EMBL" id="FNLC01000001">
    <property type="protein sequence ID" value="SDQ60122.1"/>
    <property type="molecule type" value="Genomic_DNA"/>
</dbReference>
<dbReference type="InterPro" id="IPR000326">
    <property type="entry name" value="PAP2/HPO"/>
</dbReference>
<feature type="transmembrane region" description="Helical" evidence="1">
    <location>
        <begin position="228"/>
        <end position="245"/>
    </location>
</feature>
<feature type="transmembrane region" description="Helical" evidence="1">
    <location>
        <begin position="257"/>
        <end position="277"/>
    </location>
</feature>
<dbReference type="RefSeq" id="WP_090378964.1">
    <property type="nucleotide sequence ID" value="NZ_FNLC01000001.1"/>
</dbReference>
<dbReference type="InterPro" id="IPR036938">
    <property type="entry name" value="PAP2/HPO_sf"/>
</dbReference>
<feature type="transmembrane region" description="Helical" evidence="1">
    <location>
        <begin position="155"/>
        <end position="172"/>
    </location>
</feature>
<organism evidence="3 4">
    <name type="scientific">Natronobacterium texcoconense</name>
    <dbReference type="NCBI Taxonomy" id="1095778"/>
    <lineage>
        <taxon>Archaea</taxon>
        <taxon>Methanobacteriati</taxon>
        <taxon>Methanobacteriota</taxon>
        <taxon>Stenosarchaea group</taxon>
        <taxon>Halobacteria</taxon>
        <taxon>Halobacteriales</taxon>
        <taxon>Natrialbaceae</taxon>
        <taxon>Natronobacterium</taxon>
    </lineage>
</organism>
<gene>
    <name evidence="3" type="ORF">SAMN04489842_1300</name>
</gene>
<evidence type="ECO:0000256" key="1">
    <source>
        <dbReference type="SAM" id="Phobius"/>
    </source>
</evidence>
<feature type="transmembrane region" description="Helical" evidence="1">
    <location>
        <begin position="65"/>
        <end position="85"/>
    </location>
</feature>
<evidence type="ECO:0000313" key="3">
    <source>
        <dbReference type="EMBL" id="SDQ60122.1"/>
    </source>
</evidence>
<keyword evidence="1" id="KW-0472">Membrane</keyword>
<feature type="transmembrane region" description="Helical" evidence="1">
    <location>
        <begin position="177"/>
        <end position="193"/>
    </location>
</feature>
<dbReference type="SMART" id="SM00014">
    <property type="entry name" value="acidPPc"/>
    <property type="match status" value="1"/>
</dbReference>
<reference evidence="4" key="1">
    <citation type="submission" date="2016-10" db="EMBL/GenBank/DDBJ databases">
        <authorList>
            <person name="Varghese N."/>
            <person name="Submissions S."/>
        </authorList>
    </citation>
    <scope>NUCLEOTIDE SEQUENCE [LARGE SCALE GENOMIC DNA]</scope>
    <source>
        <strain evidence="4">DSM 24767</strain>
    </source>
</reference>
<name>A0A1H1C7F8_NATTX</name>
<dbReference type="CDD" id="cd03392">
    <property type="entry name" value="PAP2_like_2"/>
    <property type="match status" value="1"/>
</dbReference>
<dbReference type="Pfam" id="PF01569">
    <property type="entry name" value="PAP2"/>
    <property type="match status" value="1"/>
</dbReference>
<dbReference type="STRING" id="1095778.SAMN04489842_1300"/>
<dbReference type="Proteomes" id="UP000198848">
    <property type="component" value="Unassembled WGS sequence"/>
</dbReference>
<sequence length="308" mass="32507">MGRTTLETLLFDESTNEAVRAALPDPAIPFFETVTHLGDGATLLVLLATMYWFGAASSRRTRALVIGIGLLGFSVSAGLKGAIAAPRPDVTFTHAVFSPYSFPSGHALGSATVYGAIAVYAELWTKRVRYLLAGTIIVLVSLSRVVIGAHFLGDVLAGMILGIAIVALVYYADPDPGYTFVLAGAIAVLSFAFGSTHYTTLTTGAAIGAALAWTYARDRSTTPRGASLLVLGAVVVPILVAVRLITVDWNPHWIGDVVGYAAVVGFAVLLPEIAATLDDRPVVERLQETLPFAGRTVDPGQVPPRERE</sequence>
<feature type="domain" description="Phosphatidic acid phosphatase type 2/haloperoxidase" evidence="2">
    <location>
        <begin position="61"/>
        <end position="170"/>
    </location>
</feature>
<dbReference type="Gene3D" id="1.20.144.10">
    <property type="entry name" value="Phosphatidic acid phosphatase type 2/haloperoxidase"/>
    <property type="match status" value="1"/>
</dbReference>
<evidence type="ECO:0000313" key="4">
    <source>
        <dbReference type="Proteomes" id="UP000198848"/>
    </source>
</evidence>
<protein>
    <submittedName>
        <fullName evidence="3">PAP2 superfamily protein</fullName>
    </submittedName>
</protein>
<keyword evidence="1" id="KW-1133">Transmembrane helix</keyword>
<accession>A0A1H1C7F8</accession>